<evidence type="ECO:0000313" key="3">
    <source>
        <dbReference type="Proteomes" id="UP000646211"/>
    </source>
</evidence>
<name>A0A930UC43_9FLAO</name>
<feature type="domain" description="DinB-like" evidence="1">
    <location>
        <begin position="50"/>
        <end position="181"/>
    </location>
</feature>
<accession>A0A930UC43</accession>
<sequence>MTDRNSNFRIIEKPKKEEYPEYSEMYMELLKDDGMILQNMRENFVKIKKFIYNLPEEKLYYRYDEGKWTIKEILVHIIDDERIFAYRALRYGRNDNTPLHGFEENDYAKYSYANERSLDSIFEEYESVRDATLSLFQNLPEDAFMRSGGGIDNDGSIINSRTVRALAYHLAGHELRHIKIIKERYLNVSTKESII</sequence>
<gene>
    <name evidence="2" type="ORF">IR213_08715</name>
</gene>
<evidence type="ECO:0000313" key="2">
    <source>
        <dbReference type="EMBL" id="MBF2708669.1"/>
    </source>
</evidence>
<dbReference type="AlphaFoldDB" id="A0A930UC43"/>
<dbReference type="InterPro" id="IPR034660">
    <property type="entry name" value="DinB/YfiT-like"/>
</dbReference>
<dbReference type="Pfam" id="PF12867">
    <property type="entry name" value="DinB_2"/>
    <property type="match status" value="1"/>
</dbReference>
<dbReference type="InterPro" id="IPR024775">
    <property type="entry name" value="DinB-like"/>
</dbReference>
<organism evidence="2 3">
    <name type="scientific">Flavobacterium soyangense</name>
    <dbReference type="NCBI Taxonomy" id="2023265"/>
    <lineage>
        <taxon>Bacteria</taxon>
        <taxon>Pseudomonadati</taxon>
        <taxon>Bacteroidota</taxon>
        <taxon>Flavobacteriia</taxon>
        <taxon>Flavobacteriales</taxon>
        <taxon>Flavobacteriaceae</taxon>
        <taxon>Flavobacterium</taxon>
    </lineage>
</organism>
<dbReference type="EMBL" id="JADHEC010000016">
    <property type="protein sequence ID" value="MBF2708669.1"/>
    <property type="molecule type" value="Genomic_DNA"/>
</dbReference>
<dbReference type="Proteomes" id="UP000646211">
    <property type="component" value="Unassembled WGS sequence"/>
</dbReference>
<dbReference type="Gene3D" id="1.20.120.450">
    <property type="entry name" value="dinb family like domain"/>
    <property type="match status" value="1"/>
</dbReference>
<dbReference type="RefSeq" id="WP_194311921.1">
    <property type="nucleotide sequence ID" value="NZ_JADHEC010000016.1"/>
</dbReference>
<dbReference type="SUPFAM" id="SSF109854">
    <property type="entry name" value="DinB/YfiT-like putative metalloenzymes"/>
    <property type="match status" value="1"/>
</dbReference>
<proteinExistence type="predicted"/>
<evidence type="ECO:0000259" key="1">
    <source>
        <dbReference type="Pfam" id="PF12867"/>
    </source>
</evidence>
<reference evidence="2" key="1">
    <citation type="submission" date="2020-11" db="EMBL/GenBank/DDBJ databases">
        <title>Genome of Flavobacterium soyangense.</title>
        <authorList>
            <person name="Liu Q."/>
            <person name="Xin Y.-H."/>
        </authorList>
    </citation>
    <scope>NUCLEOTIDE SEQUENCE</scope>
    <source>
        <strain evidence="2">CGMCC 1.13493</strain>
    </source>
</reference>
<keyword evidence="3" id="KW-1185">Reference proteome</keyword>
<comment type="caution">
    <text evidence="2">The sequence shown here is derived from an EMBL/GenBank/DDBJ whole genome shotgun (WGS) entry which is preliminary data.</text>
</comment>
<protein>
    <submittedName>
        <fullName evidence="2">DinB family protein</fullName>
    </submittedName>
</protein>